<dbReference type="RefSeq" id="XP_002948640.1">
    <property type="nucleotide sequence ID" value="XM_002948594.1"/>
</dbReference>
<proteinExistence type="predicted"/>
<dbReference type="InParanoid" id="D8TQD7"/>
<reference evidence="1 2" key="1">
    <citation type="journal article" date="2010" name="Science">
        <title>Genomic analysis of organismal complexity in the multicellular green alga Volvox carteri.</title>
        <authorList>
            <person name="Prochnik S.E."/>
            <person name="Umen J."/>
            <person name="Nedelcu A.M."/>
            <person name="Hallmann A."/>
            <person name="Miller S.M."/>
            <person name="Nishii I."/>
            <person name="Ferris P."/>
            <person name="Kuo A."/>
            <person name="Mitros T."/>
            <person name="Fritz-Laylin L.K."/>
            <person name="Hellsten U."/>
            <person name="Chapman J."/>
            <person name="Simakov O."/>
            <person name="Rensing S.A."/>
            <person name="Terry A."/>
            <person name="Pangilinan J."/>
            <person name="Kapitonov V."/>
            <person name="Jurka J."/>
            <person name="Salamov A."/>
            <person name="Shapiro H."/>
            <person name="Schmutz J."/>
            <person name="Grimwood J."/>
            <person name="Lindquist E."/>
            <person name="Lucas S."/>
            <person name="Grigoriev I.V."/>
            <person name="Schmitt R."/>
            <person name="Kirk D."/>
            <person name="Rokhsar D.S."/>
        </authorList>
    </citation>
    <scope>NUCLEOTIDE SEQUENCE [LARGE SCALE GENOMIC DNA]</scope>
    <source>
        <strain evidence="2">f. Nagariensis / Eve</strain>
    </source>
</reference>
<organism evidence="2">
    <name type="scientific">Volvox carteri f. nagariensis</name>
    <dbReference type="NCBI Taxonomy" id="3068"/>
    <lineage>
        <taxon>Eukaryota</taxon>
        <taxon>Viridiplantae</taxon>
        <taxon>Chlorophyta</taxon>
        <taxon>core chlorophytes</taxon>
        <taxon>Chlorophyceae</taxon>
        <taxon>CS clade</taxon>
        <taxon>Chlamydomonadales</taxon>
        <taxon>Volvocaceae</taxon>
        <taxon>Volvox</taxon>
    </lineage>
</organism>
<dbReference type="KEGG" id="vcn:VOLCADRAFT_88946"/>
<name>D8TQD7_VOLCA</name>
<sequence>MAMVKLLAALQPNIVGANQKELQPPTLPCAPHSFLDTRSPLDHYQLHMPSLGPQPMPAGGVNQRPVLTTAWGRVHRRQVRIKEIFPSSCTQARSGVRVGVPNENLGPANGKTLIAPNAKLVLAGSASAASTPNI</sequence>
<evidence type="ECO:0000313" key="2">
    <source>
        <dbReference type="Proteomes" id="UP000001058"/>
    </source>
</evidence>
<gene>
    <name evidence="1" type="ORF">VOLCADRAFT_88946</name>
</gene>
<dbReference type="AlphaFoldDB" id="D8TQD7"/>
<evidence type="ECO:0000313" key="1">
    <source>
        <dbReference type="EMBL" id="EFJ50515.1"/>
    </source>
</evidence>
<dbReference type="EMBL" id="GL378331">
    <property type="protein sequence ID" value="EFJ50515.1"/>
    <property type="molecule type" value="Genomic_DNA"/>
</dbReference>
<dbReference type="Proteomes" id="UP000001058">
    <property type="component" value="Unassembled WGS sequence"/>
</dbReference>
<accession>D8TQD7</accession>
<keyword evidence="2" id="KW-1185">Reference proteome</keyword>
<dbReference type="GeneID" id="9624966"/>
<protein>
    <submittedName>
        <fullName evidence="1">Uncharacterized protein</fullName>
    </submittedName>
</protein>